<dbReference type="AlphaFoldDB" id="A0AAN6XUA8"/>
<feature type="transmembrane region" description="Helical" evidence="5">
    <location>
        <begin position="372"/>
        <end position="392"/>
    </location>
</feature>
<feature type="transmembrane region" description="Helical" evidence="5">
    <location>
        <begin position="332"/>
        <end position="352"/>
    </location>
</feature>
<sequence length="401" mass="44109">MSFFTPIPFVSDPHPSHPLLVFAISTVIFSLAIQKRPGTGARQALAALHLVSAGLALSLPSTVLVPFNHVLAPAGLIITMHTAALLLIDKQVLSAGETWWFLLRAVYRIWANPRRLQLPTSSSSRRSSDATAATTGTFIRSTARWFALTRCTRAAALLGTRHAAHYLASYYLLVKILRPIPSDFGPDSRGVLPLSARDLGLRAYVSGAWLMDTYVLLGAAHDIFGAVFVWALAWDTVEEWTISPPLFGHVGEARSVRRFWGAFWHRLHLAVFEAYMPAALPRKNDRVRSSNTMVVVVGAPLLRGLCMFAMSAVLHMAADWVVVGTLNAKAELFFFLGNYAVCVAETVVGAWWRGRDARRPGCPPSSRAWGWLCRVVGYAWVVCVLVSLTPGWQYPLVYAAL</sequence>
<proteinExistence type="predicted"/>
<dbReference type="Pfam" id="PF13813">
    <property type="entry name" value="MBOAT_2"/>
    <property type="match status" value="1"/>
</dbReference>
<organism evidence="7 8">
    <name type="scientific">Rhypophila decipiens</name>
    <dbReference type="NCBI Taxonomy" id="261697"/>
    <lineage>
        <taxon>Eukaryota</taxon>
        <taxon>Fungi</taxon>
        <taxon>Dikarya</taxon>
        <taxon>Ascomycota</taxon>
        <taxon>Pezizomycotina</taxon>
        <taxon>Sordariomycetes</taxon>
        <taxon>Sordariomycetidae</taxon>
        <taxon>Sordariales</taxon>
        <taxon>Naviculisporaceae</taxon>
        <taxon>Rhypophila</taxon>
    </lineage>
</organism>
<keyword evidence="4 5" id="KW-0472">Membrane</keyword>
<dbReference type="InterPro" id="IPR032805">
    <property type="entry name" value="Wax_synthase_dom"/>
</dbReference>
<evidence type="ECO:0000313" key="7">
    <source>
        <dbReference type="EMBL" id="KAK4206715.1"/>
    </source>
</evidence>
<feature type="transmembrane region" description="Helical" evidence="5">
    <location>
        <begin position="292"/>
        <end position="312"/>
    </location>
</feature>
<evidence type="ECO:0000256" key="3">
    <source>
        <dbReference type="ARBA" id="ARBA00022989"/>
    </source>
</evidence>
<feature type="transmembrane region" description="Helical" evidence="5">
    <location>
        <begin position="45"/>
        <end position="64"/>
    </location>
</feature>
<gene>
    <name evidence="7" type="ORF">QBC37DRAFT_300240</name>
</gene>
<feature type="domain" description="Wax synthase" evidence="6">
    <location>
        <begin position="244"/>
        <end position="336"/>
    </location>
</feature>
<feature type="transmembrane region" description="Helical" evidence="5">
    <location>
        <begin position="16"/>
        <end position="33"/>
    </location>
</feature>
<reference evidence="7" key="2">
    <citation type="submission" date="2023-05" db="EMBL/GenBank/DDBJ databases">
        <authorList>
            <consortium name="Lawrence Berkeley National Laboratory"/>
            <person name="Steindorff A."/>
            <person name="Hensen N."/>
            <person name="Bonometti L."/>
            <person name="Westerberg I."/>
            <person name="Brannstrom I.O."/>
            <person name="Guillou S."/>
            <person name="Cros-Aarteil S."/>
            <person name="Calhoun S."/>
            <person name="Haridas S."/>
            <person name="Kuo A."/>
            <person name="Mondo S."/>
            <person name="Pangilinan J."/>
            <person name="Riley R."/>
            <person name="Labutti K."/>
            <person name="Andreopoulos B."/>
            <person name="Lipzen A."/>
            <person name="Chen C."/>
            <person name="Yanf M."/>
            <person name="Daum C."/>
            <person name="Ng V."/>
            <person name="Clum A."/>
            <person name="Ohm R."/>
            <person name="Martin F."/>
            <person name="Silar P."/>
            <person name="Natvig D."/>
            <person name="Lalanne C."/>
            <person name="Gautier V."/>
            <person name="Ament-Velasquez S.L."/>
            <person name="Kruys A."/>
            <person name="Hutchinson M.I."/>
            <person name="Powell A.J."/>
            <person name="Barry K."/>
            <person name="Miller A.N."/>
            <person name="Grigoriev I.V."/>
            <person name="Debuchy R."/>
            <person name="Gladieux P."/>
            <person name="Thoren M.H."/>
            <person name="Johannesson H."/>
        </authorList>
    </citation>
    <scope>NUCLEOTIDE SEQUENCE</scope>
    <source>
        <strain evidence="7">PSN293</strain>
    </source>
</reference>
<evidence type="ECO:0000256" key="1">
    <source>
        <dbReference type="ARBA" id="ARBA00004141"/>
    </source>
</evidence>
<name>A0AAN6XUA8_9PEZI</name>
<comment type="caution">
    <text evidence="7">The sequence shown here is derived from an EMBL/GenBank/DDBJ whole genome shotgun (WGS) entry which is preliminary data.</text>
</comment>
<evidence type="ECO:0000256" key="4">
    <source>
        <dbReference type="ARBA" id="ARBA00023136"/>
    </source>
</evidence>
<evidence type="ECO:0000256" key="5">
    <source>
        <dbReference type="SAM" id="Phobius"/>
    </source>
</evidence>
<keyword evidence="8" id="KW-1185">Reference proteome</keyword>
<dbReference type="EMBL" id="MU858362">
    <property type="protein sequence ID" value="KAK4206715.1"/>
    <property type="molecule type" value="Genomic_DNA"/>
</dbReference>
<accession>A0AAN6XUA8</accession>
<keyword evidence="3 5" id="KW-1133">Transmembrane helix</keyword>
<evidence type="ECO:0000259" key="6">
    <source>
        <dbReference type="Pfam" id="PF13813"/>
    </source>
</evidence>
<comment type="subcellular location">
    <subcellularLocation>
        <location evidence="1">Membrane</location>
        <topology evidence="1">Multi-pass membrane protein</topology>
    </subcellularLocation>
</comment>
<protein>
    <recommendedName>
        <fullName evidence="6">Wax synthase domain-containing protein</fullName>
    </recommendedName>
</protein>
<dbReference type="Proteomes" id="UP001301769">
    <property type="component" value="Unassembled WGS sequence"/>
</dbReference>
<evidence type="ECO:0000313" key="8">
    <source>
        <dbReference type="Proteomes" id="UP001301769"/>
    </source>
</evidence>
<reference evidence="7" key="1">
    <citation type="journal article" date="2023" name="Mol. Phylogenet. Evol.">
        <title>Genome-scale phylogeny and comparative genomics of the fungal order Sordariales.</title>
        <authorList>
            <person name="Hensen N."/>
            <person name="Bonometti L."/>
            <person name="Westerberg I."/>
            <person name="Brannstrom I.O."/>
            <person name="Guillou S."/>
            <person name="Cros-Aarteil S."/>
            <person name="Calhoun S."/>
            <person name="Haridas S."/>
            <person name="Kuo A."/>
            <person name="Mondo S."/>
            <person name="Pangilinan J."/>
            <person name="Riley R."/>
            <person name="LaButti K."/>
            <person name="Andreopoulos B."/>
            <person name="Lipzen A."/>
            <person name="Chen C."/>
            <person name="Yan M."/>
            <person name="Daum C."/>
            <person name="Ng V."/>
            <person name="Clum A."/>
            <person name="Steindorff A."/>
            <person name="Ohm R.A."/>
            <person name="Martin F."/>
            <person name="Silar P."/>
            <person name="Natvig D.O."/>
            <person name="Lalanne C."/>
            <person name="Gautier V."/>
            <person name="Ament-Velasquez S.L."/>
            <person name="Kruys A."/>
            <person name="Hutchinson M.I."/>
            <person name="Powell A.J."/>
            <person name="Barry K."/>
            <person name="Miller A.N."/>
            <person name="Grigoriev I.V."/>
            <person name="Debuchy R."/>
            <person name="Gladieux P."/>
            <person name="Hiltunen Thoren M."/>
            <person name="Johannesson H."/>
        </authorList>
    </citation>
    <scope>NUCLEOTIDE SEQUENCE</scope>
    <source>
        <strain evidence="7">PSN293</strain>
    </source>
</reference>
<evidence type="ECO:0000256" key="2">
    <source>
        <dbReference type="ARBA" id="ARBA00022692"/>
    </source>
</evidence>
<dbReference type="GO" id="GO:0016020">
    <property type="term" value="C:membrane"/>
    <property type="evidence" value="ECO:0007669"/>
    <property type="project" value="UniProtKB-SubCell"/>
</dbReference>
<feature type="transmembrane region" description="Helical" evidence="5">
    <location>
        <begin position="70"/>
        <end position="88"/>
    </location>
</feature>
<keyword evidence="2 5" id="KW-0812">Transmembrane</keyword>